<proteinExistence type="predicted"/>
<keyword evidence="1" id="KW-1185">Reference proteome</keyword>
<name>A0A915KI73_ROMCU</name>
<reference evidence="2" key="1">
    <citation type="submission" date="2022-11" db="UniProtKB">
        <authorList>
            <consortium name="WormBaseParasite"/>
        </authorList>
    </citation>
    <scope>IDENTIFICATION</scope>
</reference>
<dbReference type="AlphaFoldDB" id="A0A915KI73"/>
<evidence type="ECO:0000313" key="1">
    <source>
        <dbReference type="Proteomes" id="UP000887565"/>
    </source>
</evidence>
<sequence>MIPGLTMGAGDAISLEGITILVVEVDWLRAHVSKVVVVMVEDDGKAGSGSGSSKDCELAHEESMGVVMYGAGTAL</sequence>
<organism evidence="1 2">
    <name type="scientific">Romanomermis culicivorax</name>
    <name type="common">Nematode worm</name>
    <dbReference type="NCBI Taxonomy" id="13658"/>
    <lineage>
        <taxon>Eukaryota</taxon>
        <taxon>Metazoa</taxon>
        <taxon>Ecdysozoa</taxon>
        <taxon>Nematoda</taxon>
        <taxon>Enoplea</taxon>
        <taxon>Dorylaimia</taxon>
        <taxon>Mermithida</taxon>
        <taxon>Mermithoidea</taxon>
        <taxon>Mermithidae</taxon>
        <taxon>Romanomermis</taxon>
    </lineage>
</organism>
<protein>
    <submittedName>
        <fullName evidence="2">Uncharacterized protein</fullName>
    </submittedName>
</protein>
<dbReference type="Proteomes" id="UP000887565">
    <property type="component" value="Unplaced"/>
</dbReference>
<accession>A0A915KI73</accession>
<evidence type="ECO:0000313" key="2">
    <source>
        <dbReference type="WBParaSite" id="nRc.2.0.1.t38100-RA"/>
    </source>
</evidence>
<dbReference type="WBParaSite" id="nRc.2.0.1.t38100-RA">
    <property type="protein sequence ID" value="nRc.2.0.1.t38100-RA"/>
    <property type="gene ID" value="nRc.2.0.1.g38100"/>
</dbReference>